<dbReference type="AlphaFoldDB" id="A0A3B0ZTQ9"/>
<dbReference type="EMBL" id="UOFS01000006">
    <property type="protein sequence ID" value="VAW91463.1"/>
    <property type="molecule type" value="Genomic_DNA"/>
</dbReference>
<protein>
    <recommendedName>
        <fullName evidence="2">DUF3108 domain-containing protein</fullName>
    </recommendedName>
</protein>
<accession>A0A3B0ZTQ9</accession>
<reference evidence="1" key="1">
    <citation type="submission" date="2018-06" db="EMBL/GenBank/DDBJ databases">
        <authorList>
            <person name="Zhirakovskaya E."/>
        </authorList>
    </citation>
    <scope>NUCLEOTIDE SEQUENCE</scope>
</reference>
<gene>
    <name evidence="1" type="ORF">MNBD_GAMMA22-2734</name>
</gene>
<name>A0A3B0ZTQ9_9ZZZZ</name>
<dbReference type="Pfam" id="PF11306">
    <property type="entry name" value="DUF3108"/>
    <property type="match status" value="1"/>
</dbReference>
<organism evidence="1">
    <name type="scientific">hydrothermal vent metagenome</name>
    <dbReference type="NCBI Taxonomy" id="652676"/>
    <lineage>
        <taxon>unclassified sequences</taxon>
        <taxon>metagenomes</taxon>
        <taxon>ecological metagenomes</taxon>
    </lineage>
</organism>
<evidence type="ECO:0008006" key="2">
    <source>
        <dbReference type="Google" id="ProtNLM"/>
    </source>
</evidence>
<proteinExistence type="predicted"/>
<dbReference type="InterPro" id="IPR021457">
    <property type="entry name" value="DUF3108"/>
</dbReference>
<evidence type="ECO:0000313" key="1">
    <source>
        <dbReference type="EMBL" id="VAW91463.1"/>
    </source>
</evidence>
<sequence>MTTVFKMVNKSLLIIFSLFFLAAHTDKNNLIYNGFTASYEVSKNSLLLGVSDRQLIRHSETQYTYKSLTYATGIASWFVKDKITELSHYQLLNEKIQPTHYEYKNSNGKANDNFNIVFDNIKNTATRSKDNIKHTVTNNTQDALSFQIAVMLAVQRKHKGVKFTLVDNESIHEYSLNQIKSGKLETENGNLQTIVLEAKSNNSKDRYVFWCAEKYNFLPVKIQRIEPNGDELLIQLKRINNQKIIFTEPYNEDEDN</sequence>